<comment type="catalytic activity">
    <reaction evidence="7">
        <text>hydrogencarbonate + H(+) = CO2 + H2O</text>
        <dbReference type="Rhea" id="RHEA:10748"/>
        <dbReference type="ChEBI" id="CHEBI:15377"/>
        <dbReference type="ChEBI" id="CHEBI:15378"/>
        <dbReference type="ChEBI" id="CHEBI:16526"/>
        <dbReference type="ChEBI" id="CHEBI:17544"/>
        <dbReference type="EC" id="4.2.1.1"/>
    </reaction>
</comment>
<evidence type="ECO:0000256" key="4">
    <source>
        <dbReference type="ARBA" id="ARBA00022833"/>
    </source>
</evidence>
<dbReference type="InterPro" id="IPR036398">
    <property type="entry name" value="CA_dom_sf"/>
</dbReference>
<dbReference type="SUPFAM" id="SSF51069">
    <property type="entry name" value="Carbonic anhydrase"/>
    <property type="match status" value="1"/>
</dbReference>
<keyword evidence="4 7" id="KW-0862">Zinc</keyword>
<dbReference type="PhylomeDB" id="A0A151MM69"/>
<evidence type="ECO:0000313" key="9">
    <source>
        <dbReference type="EMBL" id="KYO25490.1"/>
    </source>
</evidence>
<organism evidence="9 10">
    <name type="scientific">Alligator mississippiensis</name>
    <name type="common">American alligator</name>
    <dbReference type="NCBI Taxonomy" id="8496"/>
    <lineage>
        <taxon>Eukaryota</taxon>
        <taxon>Metazoa</taxon>
        <taxon>Chordata</taxon>
        <taxon>Craniata</taxon>
        <taxon>Vertebrata</taxon>
        <taxon>Euteleostomi</taxon>
        <taxon>Archelosauria</taxon>
        <taxon>Archosauria</taxon>
        <taxon>Crocodylia</taxon>
        <taxon>Alligatoridae</taxon>
        <taxon>Alligatorinae</taxon>
        <taxon>Alligator</taxon>
    </lineage>
</organism>
<dbReference type="SMART" id="SM01057">
    <property type="entry name" value="Carb_anhydrase"/>
    <property type="match status" value="1"/>
</dbReference>
<comment type="caution">
    <text evidence="9">The sequence shown here is derived from an EMBL/GenBank/DDBJ whole genome shotgun (WGS) entry which is preliminary data.</text>
</comment>
<evidence type="ECO:0000256" key="3">
    <source>
        <dbReference type="ARBA" id="ARBA00022723"/>
    </source>
</evidence>
<dbReference type="eggNOG" id="KOG0382">
    <property type="taxonomic scope" value="Eukaryota"/>
</dbReference>
<comment type="cofactor">
    <cofactor evidence="7">
        <name>Zn(2+)</name>
        <dbReference type="ChEBI" id="CHEBI:29105"/>
    </cofactor>
</comment>
<dbReference type="PANTHER" id="PTHR18952">
    <property type="entry name" value="CARBONIC ANHYDRASE"/>
    <property type="match status" value="1"/>
</dbReference>
<keyword evidence="5" id="KW-0325">Glycoprotein</keyword>
<dbReference type="Gene3D" id="3.10.200.10">
    <property type="entry name" value="Alpha carbonic anhydrase"/>
    <property type="match status" value="1"/>
</dbReference>
<dbReference type="InterPro" id="IPR018338">
    <property type="entry name" value="Carbonic_anhydrase_a-class_CS"/>
</dbReference>
<evidence type="ECO:0000313" key="10">
    <source>
        <dbReference type="Proteomes" id="UP000050525"/>
    </source>
</evidence>
<dbReference type="PANTHER" id="PTHR18952:SF134">
    <property type="entry name" value="CARBONIC ANHYDRASE 15"/>
    <property type="match status" value="1"/>
</dbReference>
<proteinExistence type="inferred from homology"/>
<protein>
    <recommendedName>
        <fullName evidence="2 7">Carbonic anhydrase</fullName>
        <ecNumber evidence="2 7">4.2.1.1</ecNumber>
    </recommendedName>
</protein>
<dbReference type="FunFam" id="3.10.200.10:FF:000003">
    <property type="entry name" value="Carbonic anhydrase 12"/>
    <property type="match status" value="1"/>
</dbReference>
<dbReference type="PROSITE" id="PS00162">
    <property type="entry name" value="ALPHA_CA_1"/>
    <property type="match status" value="1"/>
</dbReference>
<dbReference type="GO" id="GO:0004089">
    <property type="term" value="F:carbonate dehydratase activity"/>
    <property type="evidence" value="ECO:0007669"/>
    <property type="project" value="UniProtKB-UniRule"/>
</dbReference>
<evidence type="ECO:0000259" key="8">
    <source>
        <dbReference type="PROSITE" id="PS51144"/>
    </source>
</evidence>
<accession>A0A151MM69</accession>
<dbReference type="EC" id="4.2.1.1" evidence="2 7"/>
<dbReference type="EMBL" id="AKHW03005770">
    <property type="protein sequence ID" value="KYO25490.1"/>
    <property type="molecule type" value="Genomic_DNA"/>
</dbReference>
<keyword evidence="7" id="KW-0732">Signal</keyword>
<dbReference type="STRING" id="8496.A0A151MM69"/>
<dbReference type="Proteomes" id="UP000050525">
    <property type="component" value="Unassembled WGS sequence"/>
</dbReference>
<keyword evidence="3 7" id="KW-0479">Metal-binding</keyword>
<keyword evidence="6 7" id="KW-0456">Lyase</keyword>
<comment type="function">
    <text evidence="7">Reversible hydration of carbon dioxide.</text>
</comment>
<evidence type="ECO:0000256" key="1">
    <source>
        <dbReference type="ARBA" id="ARBA00010718"/>
    </source>
</evidence>
<dbReference type="AlphaFoldDB" id="A0A151MM69"/>
<dbReference type="GO" id="GO:0008270">
    <property type="term" value="F:zinc ion binding"/>
    <property type="evidence" value="ECO:0007669"/>
    <property type="project" value="UniProtKB-UniRule"/>
</dbReference>
<reference evidence="9 10" key="1">
    <citation type="journal article" date="2012" name="Genome Biol.">
        <title>Sequencing three crocodilian genomes to illuminate the evolution of archosaurs and amniotes.</title>
        <authorList>
            <person name="St John J.A."/>
            <person name="Braun E.L."/>
            <person name="Isberg S.R."/>
            <person name="Miles L.G."/>
            <person name="Chong A.Y."/>
            <person name="Gongora J."/>
            <person name="Dalzell P."/>
            <person name="Moran C."/>
            <person name="Bed'hom B."/>
            <person name="Abzhanov A."/>
            <person name="Burgess S.C."/>
            <person name="Cooksey A.M."/>
            <person name="Castoe T.A."/>
            <person name="Crawford N.G."/>
            <person name="Densmore L.D."/>
            <person name="Drew J.C."/>
            <person name="Edwards S.V."/>
            <person name="Faircloth B.C."/>
            <person name="Fujita M.K."/>
            <person name="Greenwold M.J."/>
            <person name="Hoffmann F.G."/>
            <person name="Howard J.M."/>
            <person name="Iguchi T."/>
            <person name="Janes D.E."/>
            <person name="Khan S.Y."/>
            <person name="Kohno S."/>
            <person name="de Koning A.J."/>
            <person name="Lance S.L."/>
            <person name="McCarthy F.M."/>
            <person name="McCormack J.E."/>
            <person name="Merchant M.E."/>
            <person name="Peterson D.G."/>
            <person name="Pollock D.D."/>
            <person name="Pourmand N."/>
            <person name="Raney B.J."/>
            <person name="Roessler K.A."/>
            <person name="Sanford J.R."/>
            <person name="Sawyer R.H."/>
            <person name="Schmidt C.J."/>
            <person name="Triplett E.W."/>
            <person name="Tuberville T.D."/>
            <person name="Venegas-Anaya M."/>
            <person name="Howard J.T."/>
            <person name="Jarvis E.D."/>
            <person name="Guillette L.J.Jr."/>
            <person name="Glenn T.C."/>
            <person name="Green R.E."/>
            <person name="Ray D.A."/>
        </authorList>
    </citation>
    <scope>NUCLEOTIDE SEQUENCE [LARGE SCALE GENOMIC DNA]</scope>
    <source>
        <strain evidence="9">KSC_2009_1</strain>
    </source>
</reference>
<dbReference type="InterPro" id="IPR001148">
    <property type="entry name" value="CA_dom"/>
</dbReference>
<dbReference type="GO" id="GO:0005886">
    <property type="term" value="C:plasma membrane"/>
    <property type="evidence" value="ECO:0007669"/>
    <property type="project" value="TreeGrafter"/>
</dbReference>
<dbReference type="OrthoDB" id="429145at2759"/>
<feature type="chain" id="PRO_5025087221" description="Carbonic anhydrase" evidence="7">
    <location>
        <begin position="20"/>
        <end position="326"/>
    </location>
</feature>
<name>A0A151MM69_ALLMI</name>
<evidence type="ECO:0000256" key="5">
    <source>
        <dbReference type="ARBA" id="ARBA00023180"/>
    </source>
</evidence>
<feature type="domain" description="Alpha-carbonic anhydrase" evidence="8">
    <location>
        <begin position="23"/>
        <end position="293"/>
    </location>
</feature>
<evidence type="ECO:0000256" key="7">
    <source>
        <dbReference type="RuleBase" id="RU367011"/>
    </source>
</evidence>
<dbReference type="PROSITE" id="PS51144">
    <property type="entry name" value="ALPHA_CA_2"/>
    <property type="match status" value="1"/>
</dbReference>
<feature type="signal peptide" evidence="7">
    <location>
        <begin position="1"/>
        <end position="19"/>
    </location>
</feature>
<evidence type="ECO:0000256" key="6">
    <source>
        <dbReference type="ARBA" id="ARBA00023239"/>
    </source>
</evidence>
<comment type="similarity">
    <text evidence="1 7">Belongs to the alpha-carbonic anhydrase family.</text>
</comment>
<sequence length="326" mass="36388">MRMQGLGLTFITLPLVIRAATGGQWCYDSQDPKCGPSHWKDFKATCGGDNQSPINIDRRRLLRDSNLGDILFEGYDQAPPGKWRLMNDGHTVMMSLEGESMMEHINITSGGLRDKYRALQFHFHWGSLTGNGSEHTIDGHQYPMEMHIVHMNIQYKSIAEAKGHPNGLAVLSFLFKASDTDNSNYNTIVAGLKNISREGDFVDLSSTFCLDNLLPDTAQLSKYYRYKGSLTTPDCSEVVIWTVFEEPILISQSQLNAFVTTVHFPATGSTLLKMTNNFRSPQPLKNRKVYGSRDATISHSPECSPSIHFLLPPLLALLIDQFSGPS</sequence>
<dbReference type="InterPro" id="IPR023561">
    <property type="entry name" value="Carbonic_anhydrase_a-class"/>
</dbReference>
<keyword evidence="10" id="KW-1185">Reference proteome</keyword>
<dbReference type="Pfam" id="PF00194">
    <property type="entry name" value="Carb_anhydrase"/>
    <property type="match status" value="1"/>
</dbReference>
<gene>
    <name evidence="9" type="ORF">Y1Q_0000151</name>
</gene>
<evidence type="ECO:0000256" key="2">
    <source>
        <dbReference type="ARBA" id="ARBA00012925"/>
    </source>
</evidence>